<feature type="transmembrane region" description="Helical" evidence="6">
    <location>
        <begin position="23"/>
        <end position="44"/>
    </location>
</feature>
<feature type="transmembrane region" description="Helical" evidence="6">
    <location>
        <begin position="56"/>
        <end position="78"/>
    </location>
</feature>
<evidence type="ECO:0000256" key="4">
    <source>
        <dbReference type="ARBA" id="ARBA00022989"/>
    </source>
</evidence>
<evidence type="ECO:0000256" key="1">
    <source>
        <dbReference type="ARBA" id="ARBA00004141"/>
    </source>
</evidence>
<dbReference type="Gene3D" id="1.20.1740.10">
    <property type="entry name" value="Amino acid/polyamine transporter I"/>
    <property type="match status" value="1"/>
</dbReference>
<keyword evidence="8" id="KW-1185">Reference proteome</keyword>
<dbReference type="PANTHER" id="PTHR45649:SF26">
    <property type="entry name" value="OS04G0435100 PROTEIN"/>
    <property type="match status" value="1"/>
</dbReference>
<dbReference type="Pfam" id="PF13520">
    <property type="entry name" value="AA_permease_2"/>
    <property type="match status" value="1"/>
</dbReference>
<evidence type="ECO:0000256" key="2">
    <source>
        <dbReference type="ARBA" id="ARBA00022448"/>
    </source>
</evidence>
<dbReference type="InterPro" id="IPR002293">
    <property type="entry name" value="AA/rel_permease1"/>
</dbReference>
<feature type="transmembrane region" description="Helical" evidence="6">
    <location>
        <begin position="295"/>
        <end position="316"/>
    </location>
</feature>
<feature type="transmembrane region" description="Helical" evidence="6">
    <location>
        <begin position="98"/>
        <end position="125"/>
    </location>
</feature>
<feature type="transmembrane region" description="Helical" evidence="6">
    <location>
        <begin position="415"/>
        <end position="433"/>
    </location>
</feature>
<keyword evidence="5 6" id="KW-0472">Membrane</keyword>
<feature type="transmembrane region" description="Helical" evidence="6">
    <location>
        <begin position="162"/>
        <end position="184"/>
    </location>
</feature>
<keyword evidence="2" id="KW-0813">Transport</keyword>
<proteinExistence type="predicted"/>
<feature type="transmembrane region" description="Helical" evidence="6">
    <location>
        <begin position="244"/>
        <end position="267"/>
    </location>
</feature>
<name>A0ABU4FS47_9ACTN</name>
<comment type="subcellular location">
    <subcellularLocation>
        <location evidence="1">Membrane</location>
        <topology evidence="1">Multi-pass membrane protein</topology>
    </subcellularLocation>
</comment>
<feature type="transmembrane region" description="Helical" evidence="6">
    <location>
        <begin position="445"/>
        <end position="464"/>
    </location>
</feature>
<gene>
    <name evidence="7" type="ORF">R5A26_46600</name>
</gene>
<keyword evidence="4 6" id="KW-1133">Transmembrane helix</keyword>
<feature type="transmembrane region" description="Helical" evidence="6">
    <location>
        <begin position="348"/>
        <end position="368"/>
    </location>
</feature>
<accession>A0ABU4FS47</accession>
<dbReference type="PANTHER" id="PTHR45649">
    <property type="entry name" value="AMINO-ACID PERMEASE BAT1"/>
    <property type="match status" value="1"/>
</dbReference>
<reference evidence="7 8" key="1">
    <citation type="submission" date="2023-10" db="EMBL/GenBank/DDBJ databases">
        <title>Characterization of rhizosphere-enriched actinobacteria from wheat plants lab-grown on chernevaya soil.</title>
        <authorList>
            <person name="Tikhonova E.N."/>
            <person name="Konopkin A."/>
            <person name="Kravchenko I.K."/>
        </authorList>
    </citation>
    <scope>NUCLEOTIDE SEQUENCE [LARGE SCALE GENOMIC DNA]</scope>
    <source>
        <strain evidence="7 8">RR29</strain>
    </source>
</reference>
<evidence type="ECO:0000256" key="6">
    <source>
        <dbReference type="SAM" id="Phobius"/>
    </source>
</evidence>
<dbReference type="PIRSF" id="PIRSF006060">
    <property type="entry name" value="AA_transporter"/>
    <property type="match status" value="1"/>
</dbReference>
<evidence type="ECO:0000256" key="5">
    <source>
        <dbReference type="ARBA" id="ARBA00023136"/>
    </source>
</evidence>
<evidence type="ECO:0000313" key="8">
    <source>
        <dbReference type="Proteomes" id="UP001187346"/>
    </source>
</evidence>
<comment type="caution">
    <text evidence="7">The sequence shown here is derived from an EMBL/GenBank/DDBJ whole genome shotgun (WGS) entry which is preliminary data.</text>
</comment>
<dbReference type="EMBL" id="JAWMAJ010000314">
    <property type="protein sequence ID" value="MDV7223414.1"/>
    <property type="molecule type" value="Genomic_DNA"/>
</dbReference>
<organism evidence="7 8">
    <name type="scientific">Streptomyces prunicolor</name>
    <dbReference type="NCBI Taxonomy" id="67348"/>
    <lineage>
        <taxon>Bacteria</taxon>
        <taxon>Bacillati</taxon>
        <taxon>Actinomycetota</taxon>
        <taxon>Actinomycetes</taxon>
        <taxon>Kitasatosporales</taxon>
        <taxon>Streptomycetaceae</taxon>
        <taxon>Streptomyces</taxon>
    </lineage>
</organism>
<sequence>MDEDAAQLAALGYTSEFKREMGLWANLSLGFTYLSPVVGVYTLFASSLATAGPPMIWALVIVGIGQFLVALVFGEVVAQYPVSGGIYPWARRLWGKRWAWMTGWVYMFALLSTIASVAYGAAPYVAQVLGIDSTTDASILCALALIVISTAINFLGTKVVAYAAFVGFAAELLGALAVGGWLLLTERHYDLGVIFDTFGAGSSGSYLTAFTSAALIGIFLYFGFEACGDVAEEVANPGIAIPKAMRLTVYIGGAAATFVALALLLAVPDMGAVVSGKDADPVATALTDAFGTTGVRVVLCVVLISFLSCVMSLQAAASRLTYSYARDKMIAGHRLFAKFSERRHVPPYALLLAAVVPALVIFVSKFSADALTKIVSFASVGIYIGFQMVVLAALRARLRGWNPGGKFSLGRWGTVVNAGAMAWGICAIVVLIWPRTPDLAWYDNYLVLLAAAVVIGLGLVYMWVAKPYEHSDAPAGDAIPAPSNA</sequence>
<feature type="transmembrane region" description="Helical" evidence="6">
    <location>
        <begin position="374"/>
        <end position="394"/>
    </location>
</feature>
<feature type="transmembrane region" description="Helical" evidence="6">
    <location>
        <begin position="204"/>
        <end position="224"/>
    </location>
</feature>
<protein>
    <submittedName>
        <fullName evidence="7">Amino acid permease</fullName>
    </submittedName>
</protein>
<dbReference type="Proteomes" id="UP001187346">
    <property type="component" value="Unassembled WGS sequence"/>
</dbReference>
<evidence type="ECO:0000313" key="7">
    <source>
        <dbReference type="EMBL" id="MDV7223414.1"/>
    </source>
</evidence>
<keyword evidence="3 6" id="KW-0812">Transmembrane</keyword>
<feature type="transmembrane region" description="Helical" evidence="6">
    <location>
        <begin position="137"/>
        <end position="155"/>
    </location>
</feature>
<evidence type="ECO:0000256" key="3">
    <source>
        <dbReference type="ARBA" id="ARBA00022692"/>
    </source>
</evidence>